<name>A0A8T3V071_9ARCH</name>
<evidence type="ECO:0000259" key="2">
    <source>
        <dbReference type="Pfam" id="PF01370"/>
    </source>
</evidence>
<gene>
    <name evidence="3" type="ORF">IHE51_00875</name>
</gene>
<comment type="similarity">
    <text evidence="1">Belongs to the NAD(P)-dependent epimerase/dehydratase family.</text>
</comment>
<dbReference type="Pfam" id="PF01370">
    <property type="entry name" value="Epimerase"/>
    <property type="match status" value="1"/>
</dbReference>
<sequence length="317" mass="34798">MDGKVLVTGGAGFIGSSLVDKLMLLDYRVKVIDNLSSGRKENINYHLNRDSFEFIEADLLKDDISQYFEGVDEVWHLAANPNVKSGLSNTKDMIDQNILVTYNVLEAMRKNNVKKINFTSSSVVYGESKTIPTPENYSPLMPISLYGASKLASEALISAYSSSFGIKGTIFRLANVVGPRSDHGVIHDFIMKLGENKNTLKILGDGNQKKSYIYVDDCVEAMVLASNSKDDVGVFNVGSDDYIDVKEIAEAVSKAMGLQPVLEFGSEDRGWKGDVPVMLLATDKIKSLGWKLNYNSLEAVKLTAEKIVSRSKLSGSQ</sequence>
<organism evidence="3 4">
    <name type="scientific">Candidatus Acidifodinimicrobium mancum</name>
    <dbReference type="NCBI Taxonomy" id="2898728"/>
    <lineage>
        <taxon>Archaea</taxon>
        <taxon>Candidatus Parvarchaeota</taxon>
        <taxon>Candidatus Acidifodinimicrobiaceae</taxon>
        <taxon>Candidatus Acidifodinimicrobium</taxon>
    </lineage>
</organism>
<evidence type="ECO:0000313" key="3">
    <source>
        <dbReference type="EMBL" id="MBE5728395.1"/>
    </source>
</evidence>
<dbReference type="Proteomes" id="UP000718571">
    <property type="component" value="Unassembled WGS sequence"/>
</dbReference>
<dbReference type="Gene3D" id="3.90.25.10">
    <property type="entry name" value="UDP-galactose 4-epimerase, domain 1"/>
    <property type="match status" value="1"/>
</dbReference>
<proteinExistence type="inferred from homology"/>
<dbReference type="InterPro" id="IPR036291">
    <property type="entry name" value="NAD(P)-bd_dom_sf"/>
</dbReference>
<dbReference type="SUPFAM" id="SSF51735">
    <property type="entry name" value="NAD(P)-binding Rossmann-fold domains"/>
    <property type="match status" value="1"/>
</dbReference>
<protein>
    <submittedName>
        <fullName evidence="3">NAD-dependent epimerase/dehydratase family protein</fullName>
    </submittedName>
</protein>
<dbReference type="InterPro" id="IPR001509">
    <property type="entry name" value="Epimerase_deHydtase"/>
</dbReference>
<dbReference type="AlphaFoldDB" id="A0A8T3V071"/>
<dbReference type="Gene3D" id="3.40.50.720">
    <property type="entry name" value="NAD(P)-binding Rossmann-like Domain"/>
    <property type="match status" value="1"/>
</dbReference>
<evidence type="ECO:0000256" key="1">
    <source>
        <dbReference type="ARBA" id="ARBA00007637"/>
    </source>
</evidence>
<dbReference type="EMBL" id="JADFAR010000010">
    <property type="protein sequence ID" value="MBE5728395.1"/>
    <property type="molecule type" value="Genomic_DNA"/>
</dbReference>
<reference evidence="3 4" key="1">
    <citation type="submission" date="2020-09" db="EMBL/GenBank/DDBJ databases">
        <title>Genomic characterization of a novel Parvarchaeota family in acid mine drainage sediments.</title>
        <authorList>
            <person name="Luo Z.-H."/>
        </authorList>
    </citation>
    <scope>NUCLEOTIDE SEQUENCE [LARGE SCALE GENOMIC DNA]</scope>
    <source>
        <strain evidence="3">MAS1_bins.189</strain>
    </source>
</reference>
<accession>A0A8T3V071</accession>
<comment type="caution">
    <text evidence="3">The sequence shown here is derived from an EMBL/GenBank/DDBJ whole genome shotgun (WGS) entry which is preliminary data.</text>
</comment>
<dbReference type="CDD" id="cd05234">
    <property type="entry name" value="UDP_G4E_2_SDR_e"/>
    <property type="match status" value="1"/>
</dbReference>
<dbReference type="PANTHER" id="PTHR43000">
    <property type="entry name" value="DTDP-D-GLUCOSE 4,6-DEHYDRATASE-RELATED"/>
    <property type="match status" value="1"/>
</dbReference>
<feature type="domain" description="NAD-dependent epimerase/dehydratase" evidence="2">
    <location>
        <begin position="5"/>
        <end position="238"/>
    </location>
</feature>
<evidence type="ECO:0000313" key="4">
    <source>
        <dbReference type="Proteomes" id="UP000718571"/>
    </source>
</evidence>